<evidence type="ECO:0000259" key="1">
    <source>
        <dbReference type="Pfam" id="PF01973"/>
    </source>
</evidence>
<sequence length="628" mass="72360">MKLGKFGLLIRLLKIMKMNEILSKNLNALRNDKLKNKLLSFINEGKFERFSIDENLNIFDKQNQVLMYEDMDAELIYVENAILSQTKRYPFIFIYGIGNALLLKRLCKAHYQHIFVLEGNLELLILALSKVDLGGELNLGGIHLLDSEDPFAEFELSFYFNNPLILELHSLYGLFIQNSYYEKFFHQQMLNADLLCRKVINNVLNAKGVSIPDAIFKTYKNFLFNAKTMLYNPPFQRLLSQRKKSFKNAIVVSAGPSLSANLTLLKKYEENFVIFCVDGAYSVLCENGITPDYVINNDYLNIALKFFEADIKEETMFICSSLSSFEVVETLGVRKNLCVILDPEDPNVKLNFLDDFGYIKPGLFVSYFAYCITMALGFENVIMLGQDLAFSKEGNSHTDGFSLGVRVEADFYEEYFEVEGFGGGHKVLTHPVWNIYRIYLEGFIANHAHLATFYNVSQTGARIHNAVELSFKECCERFATNIKPHFEPPKTLTINKTQKLFDKFIFFVKENIKACEEVDMEALALQNALISILNSNKDLPLEFLQKVDLNIRNFNTILINNHLLQDGKLGHCIIKRGDLIAEVYKKNIIDEKEFLLHIIIAFAKWLEFFRENLKIKKDLLEEFLSRKV</sequence>
<accession>A0A5L4DFH8</accession>
<reference evidence="2" key="1">
    <citation type="submission" date="2018-05" db="EMBL/GenBank/DDBJ databases">
        <authorList>
            <consortium name="PulseNet: The National Subtyping Network for Foodborne Disease Surveillance"/>
            <person name="Tarr C.L."/>
            <person name="Trees E."/>
            <person name="Katz L.S."/>
            <person name="Carleton-Romer H.A."/>
            <person name="Stroika S."/>
            <person name="Kucerova Z."/>
            <person name="Roache K.F."/>
            <person name="Sabol A.L."/>
            <person name="Besser J."/>
            <person name="Gerner-Smidt P."/>
        </authorList>
    </citation>
    <scope>NUCLEOTIDE SEQUENCE</scope>
    <source>
        <strain evidence="2">D2813</strain>
    </source>
</reference>
<name>A0A5L4DFH8_CAMUP</name>
<dbReference type="PANTHER" id="PTHR41786">
    <property type="entry name" value="MOTILITY ACCESSORY FACTOR MAF"/>
    <property type="match status" value="1"/>
</dbReference>
<gene>
    <name evidence="2" type="ORF">YZ54_06290</name>
</gene>
<keyword evidence="2" id="KW-0808">Transferase</keyword>
<comment type="caution">
    <text evidence="2">The sequence shown here is derived from an EMBL/GenBank/DDBJ whole genome shotgun (WGS) entry which is preliminary data.</text>
</comment>
<feature type="domain" description="6-hydroxymethylpterin diphosphokinase MptE-like" evidence="1">
    <location>
        <begin position="220"/>
        <end position="392"/>
    </location>
</feature>
<dbReference type="GO" id="GO:0016740">
    <property type="term" value="F:transferase activity"/>
    <property type="evidence" value="ECO:0007669"/>
    <property type="project" value="UniProtKB-KW"/>
</dbReference>
<dbReference type="PANTHER" id="PTHR41786:SF1">
    <property type="entry name" value="6-HYDROXYMETHYLPTERIN DIPHOSPHOKINASE MPTE-LIKE DOMAIN-CONTAINING PROTEIN"/>
    <property type="match status" value="1"/>
</dbReference>
<dbReference type="AlphaFoldDB" id="A0A5L4DFH8"/>
<evidence type="ECO:0000313" key="2">
    <source>
        <dbReference type="EMBL" id="EAJ7105098.1"/>
    </source>
</evidence>
<proteinExistence type="predicted"/>
<dbReference type="EMBL" id="AACABH010000027">
    <property type="protein sequence ID" value="EAJ7105098.1"/>
    <property type="molecule type" value="Genomic_DNA"/>
</dbReference>
<dbReference type="Pfam" id="PF01973">
    <property type="entry name" value="MptE-like"/>
    <property type="match status" value="1"/>
</dbReference>
<dbReference type="InterPro" id="IPR002826">
    <property type="entry name" value="MptE-like"/>
</dbReference>
<organism evidence="2">
    <name type="scientific">Campylobacter upsaliensis</name>
    <dbReference type="NCBI Taxonomy" id="28080"/>
    <lineage>
        <taxon>Bacteria</taxon>
        <taxon>Pseudomonadati</taxon>
        <taxon>Campylobacterota</taxon>
        <taxon>Epsilonproteobacteria</taxon>
        <taxon>Campylobacterales</taxon>
        <taxon>Campylobacteraceae</taxon>
        <taxon>Campylobacter</taxon>
    </lineage>
</organism>
<protein>
    <submittedName>
        <fullName evidence="2">Motility associated factor glycosyltransferase family protein</fullName>
    </submittedName>
</protein>